<dbReference type="InParanoid" id="B9TGD8"/>
<sequence>MAQLENTMQVHIFRGQGRVFGFTLDERGTNLPERHGPWSPFKVLDMHPDEPHRGVDVNACLDDIEQYGFHLTDAHERITHLNVA</sequence>
<dbReference type="EMBL" id="EQ980583">
    <property type="protein sequence ID" value="EEF25078.1"/>
    <property type="molecule type" value="Genomic_DNA"/>
</dbReference>
<proteinExistence type="predicted"/>
<evidence type="ECO:0000313" key="2">
    <source>
        <dbReference type="Proteomes" id="UP000008311"/>
    </source>
</evidence>
<protein>
    <submittedName>
        <fullName evidence="1">Uncharacterized protein</fullName>
    </submittedName>
</protein>
<dbReference type="Proteomes" id="UP000008311">
    <property type="component" value="Unassembled WGS sequence"/>
</dbReference>
<reference evidence="2" key="1">
    <citation type="journal article" date="2010" name="Nat. Biotechnol.">
        <title>Draft genome sequence of the oilseed species Ricinus communis.</title>
        <authorList>
            <person name="Chan A.P."/>
            <person name="Crabtree J."/>
            <person name="Zhao Q."/>
            <person name="Lorenzi H."/>
            <person name="Orvis J."/>
            <person name="Puiu D."/>
            <person name="Melake-Berhan A."/>
            <person name="Jones K.M."/>
            <person name="Redman J."/>
            <person name="Chen G."/>
            <person name="Cahoon E.B."/>
            <person name="Gedil M."/>
            <person name="Stanke M."/>
            <person name="Haas B.J."/>
            <person name="Wortman J.R."/>
            <person name="Fraser-Liggett C.M."/>
            <person name="Ravel J."/>
            <person name="Rabinowicz P.D."/>
        </authorList>
    </citation>
    <scope>NUCLEOTIDE SEQUENCE [LARGE SCALE GENOMIC DNA]</scope>
    <source>
        <strain evidence="2">cv. Hale</strain>
    </source>
</reference>
<gene>
    <name evidence="1" type="ORF">RCOM_1843670</name>
</gene>
<organism evidence="1 2">
    <name type="scientific">Ricinus communis</name>
    <name type="common">Castor bean</name>
    <dbReference type="NCBI Taxonomy" id="3988"/>
    <lineage>
        <taxon>Eukaryota</taxon>
        <taxon>Viridiplantae</taxon>
        <taxon>Streptophyta</taxon>
        <taxon>Embryophyta</taxon>
        <taxon>Tracheophyta</taxon>
        <taxon>Spermatophyta</taxon>
        <taxon>Magnoliopsida</taxon>
        <taxon>eudicotyledons</taxon>
        <taxon>Gunneridae</taxon>
        <taxon>Pentapetalae</taxon>
        <taxon>rosids</taxon>
        <taxon>fabids</taxon>
        <taxon>Malpighiales</taxon>
        <taxon>Euphorbiaceae</taxon>
        <taxon>Acalyphoideae</taxon>
        <taxon>Acalypheae</taxon>
        <taxon>Ricinus</taxon>
    </lineage>
</organism>
<dbReference type="AlphaFoldDB" id="B9TGD8"/>
<accession>B9TGD8</accession>
<evidence type="ECO:0000313" key="1">
    <source>
        <dbReference type="EMBL" id="EEF25078.1"/>
    </source>
</evidence>
<name>B9TGD8_RICCO</name>
<keyword evidence="2" id="KW-1185">Reference proteome</keyword>